<name>B8GRT2_THISH</name>
<feature type="domain" description="Calcineurin-like phosphoesterase" evidence="1">
    <location>
        <begin position="23"/>
        <end position="207"/>
    </location>
</feature>
<organism evidence="2 3">
    <name type="scientific">Thioalkalivibrio sulfidiphilus (strain HL-EbGR7)</name>
    <dbReference type="NCBI Taxonomy" id="396588"/>
    <lineage>
        <taxon>Bacteria</taxon>
        <taxon>Pseudomonadati</taxon>
        <taxon>Pseudomonadota</taxon>
        <taxon>Gammaproteobacteria</taxon>
        <taxon>Chromatiales</taxon>
        <taxon>Ectothiorhodospiraceae</taxon>
        <taxon>Thioalkalivibrio</taxon>
    </lineage>
</organism>
<dbReference type="EC" id="3.1.3.16" evidence="2"/>
<dbReference type="PANTHER" id="PTHR42850">
    <property type="entry name" value="METALLOPHOSPHOESTERASE"/>
    <property type="match status" value="1"/>
</dbReference>
<dbReference type="InterPro" id="IPR050126">
    <property type="entry name" value="Ap4A_hydrolase"/>
</dbReference>
<dbReference type="STRING" id="396588.Tgr7_1552"/>
<dbReference type="InterPro" id="IPR029052">
    <property type="entry name" value="Metallo-depent_PP-like"/>
</dbReference>
<dbReference type="AlphaFoldDB" id="B8GRT2"/>
<evidence type="ECO:0000259" key="1">
    <source>
        <dbReference type="Pfam" id="PF00149"/>
    </source>
</evidence>
<reference evidence="2 3" key="1">
    <citation type="journal article" date="2011" name="Stand. Genomic Sci.">
        <title>Complete genome sequence of 'Thioalkalivibrio sulfidophilus' HL-EbGr7.</title>
        <authorList>
            <person name="Muyzer G."/>
            <person name="Sorokin D.Y."/>
            <person name="Mavromatis K."/>
            <person name="Lapidus A."/>
            <person name="Clum A."/>
            <person name="Ivanova N."/>
            <person name="Pati A."/>
            <person name="d'Haeseleer P."/>
            <person name="Woyke T."/>
            <person name="Kyrpides N.C."/>
        </authorList>
    </citation>
    <scope>NUCLEOTIDE SEQUENCE [LARGE SCALE GENOMIC DNA]</scope>
    <source>
        <strain evidence="2 3">HL-EbGR7</strain>
    </source>
</reference>
<evidence type="ECO:0000313" key="3">
    <source>
        <dbReference type="Proteomes" id="UP000002383"/>
    </source>
</evidence>
<evidence type="ECO:0000313" key="2">
    <source>
        <dbReference type="EMBL" id="ACL72636.1"/>
    </source>
</evidence>
<dbReference type="KEGG" id="tgr:Tgr7_1552"/>
<accession>B8GRT2</accession>
<sequence length="252" mass="28647">MISPMTEQIMRRLERNPLGRDFAVGDIHGMFSQLEQALDSLCFDPDHDRLISVGDLIDRGPESHRVLEFLNKSWFYAVQGNHERLLLDSESDADMACSWIALNGGEWWREIPKSEQPEYRKRIRALPYILEVDTDQGRVGIVHADVPLELSWQDFVVRLETDQRLRDYAVWSRRRITQSESGGEIPPIAGIDLVVMGHTPLQQAVHAGNIYYLDTGAAYAEVLNDAKLSILQIHPERMLIEFPTADSAQPAA</sequence>
<dbReference type="InterPro" id="IPR004843">
    <property type="entry name" value="Calcineurin-like_PHP"/>
</dbReference>
<dbReference type="SUPFAM" id="SSF56300">
    <property type="entry name" value="Metallo-dependent phosphatases"/>
    <property type="match status" value="1"/>
</dbReference>
<dbReference type="GO" id="GO:0008803">
    <property type="term" value="F:bis(5'-nucleosyl)-tetraphosphatase (symmetrical) activity"/>
    <property type="evidence" value="ECO:0007669"/>
    <property type="project" value="TreeGrafter"/>
</dbReference>
<dbReference type="EMBL" id="CP001339">
    <property type="protein sequence ID" value="ACL72636.1"/>
    <property type="molecule type" value="Genomic_DNA"/>
</dbReference>
<keyword evidence="3" id="KW-1185">Reference proteome</keyword>
<gene>
    <name evidence="2" type="ordered locus">Tgr7_1552</name>
</gene>
<dbReference type="GO" id="GO:0004722">
    <property type="term" value="F:protein serine/threonine phosphatase activity"/>
    <property type="evidence" value="ECO:0007669"/>
    <property type="project" value="UniProtKB-EC"/>
</dbReference>
<dbReference type="HOGENOM" id="CLU_023125_1_0_6"/>
<proteinExistence type="predicted"/>
<protein>
    <submittedName>
        <fullName evidence="2">Phosphoprotein phosphatase</fullName>
        <ecNumber evidence="2">3.1.3.16</ecNumber>
    </submittedName>
</protein>
<keyword evidence="2" id="KW-0378">Hydrolase</keyword>
<dbReference type="PANTHER" id="PTHR42850:SF10">
    <property type="entry name" value="SERINE_THREONINE-PROTEIN PHOSPHATASE 1"/>
    <property type="match status" value="1"/>
</dbReference>
<dbReference type="eggNOG" id="COG0639">
    <property type="taxonomic scope" value="Bacteria"/>
</dbReference>
<dbReference type="Proteomes" id="UP000002383">
    <property type="component" value="Chromosome"/>
</dbReference>
<dbReference type="Pfam" id="PF00149">
    <property type="entry name" value="Metallophos"/>
    <property type="match status" value="1"/>
</dbReference>
<dbReference type="GO" id="GO:0005737">
    <property type="term" value="C:cytoplasm"/>
    <property type="evidence" value="ECO:0007669"/>
    <property type="project" value="TreeGrafter"/>
</dbReference>
<dbReference type="GO" id="GO:0110154">
    <property type="term" value="P:RNA decapping"/>
    <property type="evidence" value="ECO:0007669"/>
    <property type="project" value="TreeGrafter"/>
</dbReference>
<dbReference type="Gene3D" id="3.60.21.10">
    <property type="match status" value="1"/>
</dbReference>